<name>A0ACC0JEE7_CHOFU</name>
<gene>
    <name evidence="1" type="ORF">MSG28_006305</name>
</gene>
<reference evidence="1 2" key="1">
    <citation type="journal article" date="2022" name="Genome Biol. Evol.">
        <title>The Spruce Budworm Genome: Reconstructing the Evolutionary History of Antifreeze Proteins.</title>
        <authorList>
            <person name="Beliveau C."/>
            <person name="Gagne P."/>
            <person name="Picq S."/>
            <person name="Vernygora O."/>
            <person name="Keeling C.I."/>
            <person name="Pinkney K."/>
            <person name="Doucet D."/>
            <person name="Wen F."/>
            <person name="Johnston J.S."/>
            <person name="Maaroufi H."/>
            <person name="Boyle B."/>
            <person name="Laroche J."/>
            <person name="Dewar K."/>
            <person name="Juretic N."/>
            <person name="Blackburn G."/>
            <person name="Nisole A."/>
            <person name="Brunet B."/>
            <person name="Brandao M."/>
            <person name="Lumley L."/>
            <person name="Duan J."/>
            <person name="Quan G."/>
            <person name="Lucarotti C.J."/>
            <person name="Roe A.D."/>
            <person name="Sperling F.A.H."/>
            <person name="Levesque R.C."/>
            <person name="Cusson M."/>
        </authorList>
    </citation>
    <scope>NUCLEOTIDE SEQUENCE [LARGE SCALE GENOMIC DNA]</scope>
    <source>
        <strain evidence="1">Glfc:IPQL:Cfum</strain>
    </source>
</reference>
<dbReference type="Proteomes" id="UP001064048">
    <property type="component" value="Chromosome 10"/>
</dbReference>
<sequence length="145" mass="16635">MYGRLLTLLAIAVIVSGELNLCRRKTYIGRAEQADDNGKKCWDKVKVPFCSGRCDSREVSDWRFPFKKSHHPVCMHSTRRTLHVKLRHCDEGVAEGTEQFQFIGAEDCRCMTCSSQHTSCEWLPPHSSIVEGILDEKYEDNKIDD</sequence>
<evidence type="ECO:0000313" key="1">
    <source>
        <dbReference type="EMBL" id="KAI8422486.1"/>
    </source>
</evidence>
<keyword evidence="2" id="KW-1185">Reference proteome</keyword>
<organism evidence="1 2">
    <name type="scientific">Choristoneura fumiferana</name>
    <name type="common">Spruce budworm moth</name>
    <name type="synonym">Archips fumiferana</name>
    <dbReference type="NCBI Taxonomy" id="7141"/>
    <lineage>
        <taxon>Eukaryota</taxon>
        <taxon>Metazoa</taxon>
        <taxon>Ecdysozoa</taxon>
        <taxon>Arthropoda</taxon>
        <taxon>Hexapoda</taxon>
        <taxon>Insecta</taxon>
        <taxon>Pterygota</taxon>
        <taxon>Neoptera</taxon>
        <taxon>Endopterygota</taxon>
        <taxon>Lepidoptera</taxon>
        <taxon>Glossata</taxon>
        <taxon>Ditrysia</taxon>
        <taxon>Tortricoidea</taxon>
        <taxon>Tortricidae</taxon>
        <taxon>Tortricinae</taxon>
        <taxon>Choristoneura</taxon>
    </lineage>
</organism>
<dbReference type="EMBL" id="CM046110">
    <property type="protein sequence ID" value="KAI8422486.1"/>
    <property type="molecule type" value="Genomic_DNA"/>
</dbReference>
<evidence type="ECO:0000313" key="2">
    <source>
        <dbReference type="Proteomes" id="UP001064048"/>
    </source>
</evidence>
<accession>A0ACC0JEE7</accession>
<protein>
    <submittedName>
        <fullName evidence="1">Uncharacterized protein</fullName>
    </submittedName>
</protein>
<proteinExistence type="predicted"/>
<comment type="caution">
    <text evidence="1">The sequence shown here is derived from an EMBL/GenBank/DDBJ whole genome shotgun (WGS) entry which is preliminary data.</text>
</comment>